<evidence type="ECO:0000256" key="5">
    <source>
        <dbReference type="ARBA" id="ARBA00022692"/>
    </source>
</evidence>
<evidence type="ECO:0000256" key="8">
    <source>
        <dbReference type="ARBA" id="ARBA00022989"/>
    </source>
</evidence>
<dbReference type="Proteomes" id="UP000688137">
    <property type="component" value="Unassembled WGS sequence"/>
</dbReference>
<feature type="transmembrane region" description="Helical" evidence="13">
    <location>
        <begin position="152"/>
        <end position="173"/>
    </location>
</feature>
<dbReference type="InterPro" id="IPR005821">
    <property type="entry name" value="Ion_trans_dom"/>
</dbReference>
<dbReference type="GO" id="GO:0008331">
    <property type="term" value="F:high voltage-gated calcium channel activity"/>
    <property type="evidence" value="ECO:0007669"/>
    <property type="project" value="TreeGrafter"/>
</dbReference>
<keyword evidence="11" id="KW-0325">Glycoprotein</keyword>
<evidence type="ECO:0000256" key="11">
    <source>
        <dbReference type="ARBA" id="ARBA00023180"/>
    </source>
</evidence>
<comment type="caution">
    <text evidence="15">The sequence shown here is derived from an EMBL/GenBank/DDBJ whole genome shotgun (WGS) entry which is preliminary data.</text>
</comment>
<feature type="transmembrane region" description="Helical" evidence="13">
    <location>
        <begin position="312"/>
        <end position="330"/>
    </location>
</feature>
<feature type="transmembrane region" description="Helical" evidence="13">
    <location>
        <begin position="336"/>
        <end position="356"/>
    </location>
</feature>
<proteinExistence type="predicted"/>
<keyword evidence="6" id="KW-0106">Calcium</keyword>
<gene>
    <name evidence="15" type="ORF">PPRIM_AZ9-3.1.T0390068</name>
</gene>
<evidence type="ECO:0000256" key="3">
    <source>
        <dbReference type="ARBA" id="ARBA00022568"/>
    </source>
</evidence>
<keyword evidence="8 13" id="KW-1133">Transmembrane helix</keyword>
<keyword evidence="4" id="KW-0107">Calcium channel</keyword>
<evidence type="ECO:0000256" key="1">
    <source>
        <dbReference type="ARBA" id="ARBA00004141"/>
    </source>
</evidence>
<keyword evidence="5 13" id="KW-0812">Transmembrane</keyword>
<evidence type="ECO:0000256" key="9">
    <source>
        <dbReference type="ARBA" id="ARBA00023065"/>
    </source>
</evidence>
<keyword evidence="16" id="KW-1185">Reference proteome</keyword>
<dbReference type="InterPro" id="IPR050599">
    <property type="entry name" value="VDCC_alpha-1_subunit"/>
</dbReference>
<keyword evidence="2" id="KW-0813">Transport</keyword>
<feature type="domain" description="Ion transport" evidence="14">
    <location>
        <begin position="39"/>
        <end position="255"/>
    </location>
</feature>
<organism evidence="15 16">
    <name type="scientific">Paramecium primaurelia</name>
    <dbReference type="NCBI Taxonomy" id="5886"/>
    <lineage>
        <taxon>Eukaryota</taxon>
        <taxon>Sar</taxon>
        <taxon>Alveolata</taxon>
        <taxon>Ciliophora</taxon>
        <taxon>Intramacronucleata</taxon>
        <taxon>Oligohymenophorea</taxon>
        <taxon>Peniculida</taxon>
        <taxon>Parameciidae</taxon>
        <taxon>Paramecium</taxon>
    </lineage>
</organism>
<evidence type="ECO:0000256" key="13">
    <source>
        <dbReference type="SAM" id="Phobius"/>
    </source>
</evidence>
<keyword evidence="7" id="KW-0851">Voltage-gated channel</keyword>
<evidence type="ECO:0000313" key="15">
    <source>
        <dbReference type="EMBL" id="CAD8066398.1"/>
    </source>
</evidence>
<feature type="transmembrane region" description="Helical" evidence="13">
    <location>
        <begin position="392"/>
        <end position="415"/>
    </location>
</feature>
<dbReference type="AlphaFoldDB" id="A0A8S1LEA4"/>
<reference evidence="15" key="1">
    <citation type="submission" date="2021-01" db="EMBL/GenBank/DDBJ databases">
        <authorList>
            <consortium name="Genoscope - CEA"/>
            <person name="William W."/>
        </authorList>
    </citation>
    <scope>NUCLEOTIDE SEQUENCE</scope>
</reference>
<dbReference type="GO" id="GO:0005891">
    <property type="term" value="C:voltage-gated calcium channel complex"/>
    <property type="evidence" value="ECO:0007669"/>
    <property type="project" value="TreeGrafter"/>
</dbReference>
<keyword evidence="10 13" id="KW-0472">Membrane</keyword>
<evidence type="ECO:0000256" key="2">
    <source>
        <dbReference type="ARBA" id="ARBA00022448"/>
    </source>
</evidence>
<evidence type="ECO:0000313" key="16">
    <source>
        <dbReference type="Proteomes" id="UP000688137"/>
    </source>
</evidence>
<keyword evidence="3" id="KW-0109">Calcium transport</keyword>
<evidence type="ECO:0000256" key="7">
    <source>
        <dbReference type="ARBA" id="ARBA00022882"/>
    </source>
</evidence>
<feature type="transmembrane region" description="Helical" evidence="13">
    <location>
        <begin position="31"/>
        <end position="53"/>
    </location>
</feature>
<protein>
    <recommendedName>
        <fullName evidence="14">Ion transport domain-containing protein</fullName>
    </recommendedName>
</protein>
<dbReference type="OMA" id="IFQEISP"/>
<dbReference type="PANTHER" id="PTHR45628:SF7">
    <property type="entry name" value="VOLTAGE-DEPENDENT CALCIUM CHANNEL TYPE A SUBUNIT ALPHA-1"/>
    <property type="match status" value="1"/>
</dbReference>
<keyword evidence="9" id="KW-0406">Ion transport</keyword>
<sequence>MPFRLFSKKDIELFPPFLTKGDGWVFSVRRFYLQTSEIISSCIGIMIFVNFIFFCGKQDEVDMRFRIINFILSFAITIDFLIKYKFINKLYLNRHYYGVGFMIIDIISGPLCLVLNIYFAIVTVEVAITISDIMLLLRIFCLEKIRLLIKDVFYILYVSRYINFALLLTYYVYSYIAYSIFQEISPKFFRNIFKSMLSMFQVLTLDSWNLQVNQSVSKYYGQAWSIFFLFFILFMFFYFINLLLGAFVSYYSNPTLRRNFQYDFQHDDVLNQDLNLEYRHSIEIRDALKLLDMDQTPYQLNRKSWGLNESEVSIYLYISLQILLSMVQLFSDLRQINYAQIVIENIFGIYFCILCYQKILQFKQFINEQRSQFEEKFQDETQIRNEEYSVRLYVVILLLIAGPMATIVDIISLSIYQDIRFGPMLRVLIVLAILYVQKLLFKFVEVLPGVSHIIIFVGGLLFTMALIGHQFIKVDVGYPLFDSLTQTYLFMLQVVTFDSWGDVARIIIRHQAIYVFYFLFLTIFIGFFLMNMLVGVMATMTQPKTQELFEKDHILRQRVNELQVRQLSEHIQQFKGHEQNQNNQLKQILDEFNSSRNTQPLYIIIEGVKYEITTKNFIQFQGD</sequence>
<evidence type="ECO:0000256" key="12">
    <source>
        <dbReference type="ARBA" id="ARBA00023303"/>
    </source>
</evidence>
<evidence type="ECO:0000259" key="14">
    <source>
        <dbReference type="Pfam" id="PF00520"/>
    </source>
</evidence>
<dbReference type="EMBL" id="CAJJDM010000038">
    <property type="protein sequence ID" value="CAD8066398.1"/>
    <property type="molecule type" value="Genomic_DNA"/>
</dbReference>
<evidence type="ECO:0000256" key="4">
    <source>
        <dbReference type="ARBA" id="ARBA00022673"/>
    </source>
</evidence>
<dbReference type="PANTHER" id="PTHR45628">
    <property type="entry name" value="VOLTAGE-DEPENDENT CALCIUM CHANNEL TYPE A SUBUNIT ALPHA-1"/>
    <property type="match status" value="1"/>
</dbReference>
<dbReference type="Pfam" id="PF00520">
    <property type="entry name" value="Ion_trans"/>
    <property type="match status" value="2"/>
</dbReference>
<feature type="transmembrane region" description="Helical" evidence="13">
    <location>
        <begin position="453"/>
        <end position="472"/>
    </location>
</feature>
<feature type="transmembrane region" description="Helical" evidence="13">
    <location>
        <begin position="226"/>
        <end position="251"/>
    </location>
</feature>
<feature type="transmembrane region" description="Helical" evidence="13">
    <location>
        <begin position="513"/>
        <end position="538"/>
    </location>
</feature>
<feature type="transmembrane region" description="Helical" evidence="13">
    <location>
        <begin position="421"/>
        <end position="441"/>
    </location>
</feature>
<comment type="subcellular location">
    <subcellularLocation>
        <location evidence="1">Membrane</location>
        <topology evidence="1">Multi-pass membrane protein</topology>
    </subcellularLocation>
</comment>
<dbReference type="GO" id="GO:0098703">
    <property type="term" value="P:calcium ion import across plasma membrane"/>
    <property type="evidence" value="ECO:0007669"/>
    <property type="project" value="TreeGrafter"/>
</dbReference>
<feature type="transmembrane region" description="Helical" evidence="13">
    <location>
        <begin position="94"/>
        <end position="111"/>
    </location>
</feature>
<evidence type="ECO:0000256" key="6">
    <source>
        <dbReference type="ARBA" id="ARBA00022837"/>
    </source>
</evidence>
<keyword evidence="12" id="KW-0407">Ion channel</keyword>
<feature type="transmembrane region" description="Helical" evidence="13">
    <location>
        <begin position="65"/>
        <end position="82"/>
    </location>
</feature>
<feature type="domain" description="Ion transport" evidence="14">
    <location>
        <begin position="312"/>
        <end position="545"/>
    </location>
</feature>
<evidence type="ECO:0000256" key="10">
    <source>
        <dbReference type="ARBA" id="ARBA00023136"/>
    </source>
</evidence>
<name>A0A8S1LEA4_PARPR</name>
<accession>A0A8S1LEA4</accession>